<evidence type="ECO:0000313" key="3">
    <source>
        <dbReference type="EMBL" id="CAH4027415.1"/>
    </source>
</evidence>
<evidence type="ECO:0000313" key="4">
    <source>
        <dbReference type="Proteomes" id="UP001152562"/>
    </source>
</evidence>
<feature type="region of interest" description="Disordered" evidence="1">
    <location>
        <begin position="187"/>
        <end position="268"/>
    </location>
</feature>
<dbReference type="InterPro" id="IPR001357">
    <property type="entry name" value="BRCT_dom"/>
</dbReference>
<accession>A0A9P0T8X7</accession>
<dbReference type="PROSITE" id="PS50172">
    <property type="entry name" value="BRCT"/>
    <property type="match status" value="2"/>
</dbReference>
<proteinExistence type="predicted"/>
<feature type="domain" description="BRCT" evidence="2">
    <location>
        <begin position="91"/>
        <end position="157"/>
    </location>
</feature>
<gene>
    <name evidence="3" type="ORF">PIBRA_LOCUS4630</name>
</gene>
<dbReference type="SUPFAM" id="SSF52113">
    <property type="entry name" value="BRCT domain"/>
    <property type="match status" value="3"/>
</dbReference>
<dbReference type="InterPro" id="IPR022047">
    <property type="entry name" value="Microcephalin-like"/>
</dbReference>
<dbReference type="PANTHER" id="PTHR14625">
    <property type="entry name" value="MICROCEPHALIN"/>
    <property type="match status" value="1"/>
</dbReference>
<evidence type="ECO:0000256" key="1">
    <source>
        <dbReference type="SAM" id="MobiDB-lite"/>
    </source>
</evidence>
<feature type="compositionally biased region" description="Polar residues" evidence="1">
    <location>
        <begin position="232"/>
        <end position="251"/>
    </location>
</feature>
<name>A0A9P0T8X7_PIEBR</name>
<dbReference type="InterPro" id="IPR036420">
    <property type="entry name" value="BRCT_dom_sf"/>
</dbReference>
<dbReference type="Proteomes" id="UP001152562">
    <property type="component" value="Unassembled WGS sequence"/>
</dbReference>
<feature type="compositionally biased region" description="Basic and acidic residues" evidence="1">
    <location>
        <begin position="213"/>
        <end position="231"/>
    </location>
</feature>
<feature type="domain" description="BRCT" evidence="2">
    <location>
        <begin position="342"/>
        <end position="435"/>
    </location>
</feature>
<dbReference type="GO" id="GO:0000278">
    <property type="term" value="P:mitotic cell cycle"/>
    <property type="evidence" value="ECO:0007669"/>
    <property type="project" value="TreeGrafter"/>
</dbReference>
<dbReference type="SMART" id="SM00292">
    <property type="entry name" value="BRCT"/>
    <property type="match status" value="3"/>
</dbReference>
<dbReference type="EMBL" id="CALOZG010000005">
    <property type="protein sequence ID" value="CAH4027415.1"/>
    <property type="molecule type" value="Genomic_DNA"/>
</dbReference>
<sequence>MNKENNRGAAGLRHSAIAERKRLKEEWSVLKGMVTDKQENRNVLKKKQYNSKPYKPQSKEIKQAGQVVACEVLRGVVALVDVGAESRALGLRAALMALGASVVPAWSPLVTHLIWTHGGCRKIRSKARALACHLVSPLWVEACASAAKRQPERIFPAPSRPSDLPSPATLRILLKKAEHENIPLIDFLSDNQESDGENAPRLRVSSETASTDKNSHNKSTDESHDQVKDKTLNQSTNANDSPNKNSPNRVNTRPRGLPRTPIRPIKTRRKLFTYKEDVIADLNDERETPTPVRPKKHLTQQQRQEFIQAERIARKLIKTPIRKTHGNGPIVGTQRKKIVPRIVLTGMSKSERSEVYKALNSLDCKIKSKVTYKTTHIIFGSCQEQNRSHINPECSKPRTVNALLGAVRGCRILGTQWAIDSAKEGQWLPHYGYEVPHLLKISTKARLERAALGRMRSEYAFDIFNGFKVKIQSNAPQKPAITELLILCGAIIQDGDCDVTVGQEEGEINSKWVFDSVASGRMRTTRRYINNNIPDIVSLTQSCSISHR</sequence>
<dbReference type="Pfam" id="PF00533">
    <property type="entry name" value="BRCT"/>
    <property type="match status" value="1"/>
</dbReference>
<organism evidence="3 4">
    <name type="scientific">Pieris brassicae</name>
    <name type="common">White butterfly</name>
    <name type="synonym">Large white butterfly</name>
    <dbReference type="NCBI Taxonomy" id="7116"/>
    <lineage>
        <taxon>Eukaryota</taxon>
        <taxon>Metazoa</taxon>
        <taxon>Ecdysozoa</taxon>
        <taxon>Arthropoda</taxon>
        <taxon>Hexapoda</taxon>
        <taxon>Insecta</taxon>
        <taxon>Pterygota</taxon>
        <taxon>Neoptera</taxon>
        <taxon>Endopterygota</taxon>
        <taxon>Lepidoptera</taxon>
        <taxon>Glossata</taxon>
        <taxon>Ditrysia</taxon>
        <taxon>Papilionoidea</taxon>
        <taxon>Pieridae</taxon>
        <taxon>Pierinae</taxon>
        <taxon>Pieris</taxon>
    </lineage>
</organism>
<dbReference type="PANTHER" id="PTHR14625:SF3">
    <property type="entry name" value="MICROCEPHALIN"/>
    <property type="match status" value="1"/>
</dbReference>
<dbReference type="AlphaFoldDB" id="A0A9P0T8X7"/>
<comment type="caution">
    <text evidence="3">The sequence shown here is derived from an EMBL/GenBank/DDBJ whole genome shotgun (WGS) entry which is preliminary data.</text>
</comment>
<reference evidence="3" key="1">
    <citation type="submission" date="2022-05" db="EMBL/GenBank/DDBJ databases">
        <authorList>
            <person name="Okamura Y."/>
        </authorList>
    </citation>
    <scope>NUCLEOTIDE SEQUENCE</scope>
</reference>
<protein>
    <recommendedName>
        <fullName evidence="2">BRCT domain-containing protein</fullName>
    </recommendedName>
</protein>
<dbReference type="Gene3D" id="3.40.50.10190">
    <property type="entry name" value="BRCT domain"/>
    <property type="match status" value="2"/>
</dbReference>
<keyword evidence="4" id="KW-1185">Reference proteome</keyword>
<dbReference type="CDD" id="cd17716">
    <property type="entry name" value="BRCT_microcephalin_rpt1"/>
    <property type="match status" value="1"/>
</dbReference>
<evidence type="ECO:0000259" key="2">
    <source>
        <dbReference type="PROSITE" id="PS50172"/>
    </source>
</evidence>